<protein>
    <submittedName>
        <fullName evidence="1">Uncharacterized protein</fullName>
    </submittedName>
</protein>
<sequence length="53" mass="5940">MLQKSPFFPAKTLDAVTPLLRISSPQSVFIRPAVEAWRGEASPRWRGRLICSA</sequence>
<organism evidence="1">
    <name type="scientific">Arundo donax</name>
    <name type="common">Giant reed</name>
    <name type="synonym">Donax arundinaceus</name>
    <dbReference type="NCBI Taxonomy" id="35708"/>
    <lineage>
        <taxon>Eukaryota</taxon>
        <taxon>Viridiplantae</taxon>
        <taxon>Streptophyta</taxon>
        <taxon>Embryophyta</taxon>
        <taxon>Tracheophyta</taxon>
        <taxon>Spermatophyta</taxon>
        <taxon>Magnoliopsida</taxon>
        <taxon>Liliopsida</taxon>
        <taxon>Poales</taxon>
        <taxon>Poaceae</taxon>
        <taxon>PACMAD clade</taxon>
        <taxon>Arundinoideae</taxon>
        <taxon>Arundineae</taxon>
        <taxon>Arundo</taxon>
    </lineage>
</organism>
<reference evidence="1" key="1">
    <citation type="submission" date="2014-09" db="EMBL/GenBank/DDBJ databases">
        <authorList>
            <person name="Magalhaes I.L.F."/>
            <person name="Oliveira U."/>
            <person name="Santos F.R."/>
            <person name="Vidigal T.H.D.A."/>
            <person name="Brescovit A.D."/>
            <person name="Santos A.J."/>
        </authorList>
    </citation>
    <scope>NUCLEOTIDE SEQUENCE</scope>
    <source>
        <tissue evidence="1">Shoot tissue taken approximately 20 cm above the soil surface</tissue>
    </source>
</reference>
<reference evidence="1" key="2">
    <citation type="journal article" date="2015" name="Data Brief">
        <title>Shoot transcriptome of the giant reed, Arundo donax.</title>
        <authorList>
            <person name="Barrero R.A."/>
            <person name="Guerrero F.D."/>
            <person name="Moolhuijzen P."/>
            <person name="Goolsby J.A."/>
            <person name="Tidwell J."/>
            <person name="Bellgard S.E."/>
            <person name="Bellgard M.I."/>
        </authorList>
    </citation>
    <scope>NUCLEOTIDE SEQUENCE</scope>
    <source>
        <tissue evidence="1">Shoot tissue taken approximately 20 cm above the soil surface</tissue>
    </source>
</reference>
<proteinExistence type="predicted"/>
<dbReference type="AlphaFoldDB" id="A0A0A9C083"/>
<accession>A0A0A9C083</accession>
<evidence type="ECO:0000313" key="1">
    <source>
        <dbReference type="EMBL" id="JAD67868.1"/>
    </source>
</evidence>
<dbReference type="EMBL" id="GBRH01230027">
    <property type="protein sequence ID" value="JAD67868.1"/>
    <property type="molecule type" value="Transcribed_RNA"/>
</dbReference>
<name>A0A0A9C083_ARUDO</name>